<feature type="chain" id="PRO_5010578273" evidence="5">
    <location>
        <begin position="18"/>
        <end position="292"/>
    </location>
</feature>
<organism evidence="6 7">
    <name type="scientific">Carlito syrichta</name>
    <name type="common">Philippine tarsier</name>
    <name type="synonym">Tarsius syrichta</name>
    <dbReference type="NCBI Taxonomy" id="1868482"/>
    <lineage>
        <taxon>Eukaryota</taxon>
        <taxon>Metazoa</taxon>
        <taxon>Chordata</taxon>
        <taxon>Craniata</taxon>
        <taxon>Vertebrata</taxon>
        <taxon>Euteleostomi</taxon>
        <taxon>Mammalia</taxon>
        <taxon>Eutheria</taxon>
        <taxon>Euarchontoglires</taxon>
        <taxon>Primates</taxon>
        <taxon>Haplorrhini</taxon>
        <taxon>Tarsiiformes</taxon>
        <taxon>Tarsiidae</taxon>
        <taxon>Carlito</taxon>
    </lineage>
</organism>
<dbReference type="OrthoDB" id="9829838at2759"/>
<protein>
    <submittedName>
        <fullName evidence="7">Oocyte-secreted protein 2</fullName>
    </submittedName>
</protein>
<dbReference type="PANTHER" id="PTHR14380">
    <property type="entry name" value="PLACENTA-SPECIFIC PROTEIN 1"/>
    <property type="match status" value="1"/>
</dbReference>
<proteinExistence type="inferred from homology"/>
<evidence type="ECO:0000256" key="5">
    <source>
        <dbReference type="SAM" id="SignalP"/>
    </source>
</evidence>
<keyword evidence="4 5" id="KW-0732">Signal</keyword>
<keyword evidence="6" id="KW-1185">Reference proteome</keyword>
<dbReference type="KEGG" id="csyr:103273292"/>
<comment type="similarity">
    <text evidence="2">Belongs to the PLAC1 family.</text>
</comment>
<dbReference type="PANTHER" id="PTHR14380:SF7">
    <property type="entry name" value="OOCYTE-SECRETED PROTEIN 2"/>
    <property type="match status" value="1"/>
</dbReference>
<dbReference type="AlphaFoldDB" id="A0A1U7USR7"/>
<dbReference type="GeneID" id="103273292"/>
<dbReference type="RefSeq" id="XP_008068906.1">
    <property type="nucleotide sequence ID" value="XM_008070715.1"/>
</dbReference>
<name>A0A1U7USR7_CARSF</name>
<sequence length="292" mass="32287">MTLEVLILLVTLIWSDAVTIDVKISCSMDWVMLSVSSSAQDRNLYIFADELCLGTDCPATRIQADVYDFVYPLHHCGIRAMVVSEDTLLIETEIYFTPRNMNCDRQKFPLECSVSRKSVWLTPVSTDDEIKFDPSPFIADFETTSEELGLLTCNQTGSPLKDKWTLEVVLRTAVGLWLSPRGLRTPKSQPALHTEPCCCHHWGIAADWTATAVQTPPPQPLQPPQLPPVAHRTTWAGGDSRFQSLKPLQGRSAGIAATSPATRHPAHCESPACALRQASISSSWVPVRPHPL</sequence>
<evidence type="ECO:0000256" key="4">
    <source>
        <dbReference type="ARBA" id="ARBA00022729"/>
    </source>
</evidence>
<keyword evidence="3" id="KW-0964">Secreted</keyword>
<evidence type="ECO:0000313" key="6">
    <source>
        <dbReference type="Proteomes" id="UP000189704"/>
    </source>
</evidence>
<dbReference type="Proteomes" id="UP000189704">
    <property type="component" value="Unplaced"/>
</dbReference>
<feature type="signal peptide" evidence="5">
    <location>
        <begin position="1"/>
        <end position="17"/>
    </location>
</feature>
<dbReference type="Gene3D" id="2.60.40.3210">
    <property type="entry name" value="Zona pellucida, ZP-N domain"/>
    <property type="match status" value="1"/>
</dbReference>
<comment type="subcellular location">
    <subcellularLocation>
        <location evidence="1">Secreted</location>
    </subcellularLocation>
</comment>
<evidence type="ECO:0000256" key="1">
    <source>
        <dbReference type="ARBA" id="ARBA00004613"/>
    </source>
</evidence>
<reference evidence="7" key="1">
    <citation type="submission" date="2025-08" db="UniProtKB">
        <authorList>
            <consortium name="RefSeq"/>
        </authorList>
    </citation>
    <scope>IDENTIFICATION</scope>
</reference>
<dbReference type="GO" id="GO:0005576">
    <property type="term" value="C:extracellular region"/>
    <property type="evidence" value="ECO:0007669"/>
    <property type="project" value="UniProtKB-SubCell"/>
</dbReference>
<evidence type="ECO:0000313" key="7">
    <source>
        <dbReference type="RefSeq" id="XP_008068906.1"/>
    </source>
</evidence>
<accession>A0A1U7USR7</accession>
<dbReference type="InterPro" id="IPR033222">
    <property type="entry name" value="PLAC1_fam"/>
</dbReference>
<gene>
    <name evidence="7" type="primary">OOSP2</name>
</gene>
<evidence type="ECO:0000256" key="3">
    <source>
        <dbReference type="ARBA" id="ARBA00022525"/>
    </source>
</evidence>
<evidence type="ECO:0000256" key="2">
    <source>
        <dbReference type="ARBA" id="ARBA00010071"/>
    </source>
</evidence>
<dbReference type="CTD" id="219990"/>